<dbReference type="RefSeq" id="WP_281448113.1">
    <property type="nucleotide sequence ID" value="NZ_JASBAO010000001.1"/>
</dbReference>
<evidence type="ECO:0000313" key="6">
    <source>
        <dbReference type="EMBL" id="MDI2091002.1"/>
    </source>
</evidence>
<dbReference type="Proteomes" id="UP001431634">
    <property type="component" value="Unassembled WGS sequence"/>
</dbReference>
<proteinExistence type="inferred from homology"/>
<organism evidence="6 7">
    <name type="scientific">Commensalibacter oyaizuii</name>
    <dbReference type="NCBI Taxonomy" id="3043873"/>
    <lineage>
        <taxon>Bacteria</taxon>
        <taxon>Pseudomonadati</taxon>
        <taxon>Pseudomonadota</taxon>
        <taxon>Alphaproteobacteria</taxon>
        <taxon>Acetobacterales</taxon>
        <taxon>Acetobacteraceae</taxon>
    </lineage>
</organism>
<dbReference type="PANTHER" id="PTHR13693">
    <property type="entry name" value="CLASS II AMINOTRANSFERASE/8-AMINO-7-OXONONANOATE SYNTHASE"/>
    <property type="match status" value="1"/>
</dbReference>
<dbReference type="Gene3D" id="3.90.1150.10">
    <property type="entry name" value="Aspartate Aminotransferase, domain 1"/>
    <property type="match status" value="1"/>
</dbReference>
<dbReference type="PROSITE" id="PS00599">
    <property type="entry name" value="AA_TRANSFER_CLASS_2"/>
    <property type="match status" value="1"/>
</dbReference>
<evidence type="ECO:0000256" key="3">
    <source>
        <dbReference type="ARBA" id="ARBA00022898"/>
    </source>
</evidence>
<dbReference type="GO" id="GO:0008483">
    <property type="term" value="F:transaminase activity"/>
    <property type="evidence" value="ECO:0007669"/>
    <property type="project" value="UniProtKB-KW"/>
</dbReference>
<evidence type="ECO:0000313" key="7">
    <source>
        <dbReference type="Proteomes" id="UP001431634"/>
    </source>
</evidence>
<name>A0ABT6Q1M6_9PROT</name>
<gene>
    <name evidence="6" type="ORF">QJV27_06430</name>
</gene>
<dbReference type="SUPFAM" id="SSF53383">
    <property type="entry name" value="PLP-dependent transferases"/>
    <property type="match status" value="1"/>
</dbReference>
<evidence type="ECO:0000256" key="4">
    <source>
        <dbReference type="RuleBase" id="RU003693"/>
    </source>
</evidence>
<dbReference type="InterPro" id="IPR001917">
    <property type="entry name" value="Aminotrans_II_pyridoxalP_BS"/>
</dbReference>
<keyword evidence="3 4" id="KW-0663">Pyridoxal phosphate</keyword>
<feature type="domain" description="Aminotransferase class I/classII large" evidence="5">
    <location>
        <begin position="46"/>
        <end position="385"/>
    </location>
</feature>
<dbReference type="InterPro" id="IPR015421">
    <property type="entry name" value="PyrdxlP-dep_Trfase_major"/>
</dbReference>
<dbReference type="InterPro" id="IPR015422">
    <property type="entry name" value="PyrdxlP-dep_Trfase_small"/>
</dbReference>
<dbReference type="InterPro" id="IPR015424">
    <property type="entry name" value="PyrdxlP-dep_Trfase"/>
</dbReference>
<sequence length="399" mass="44148">MDIFTKFKTLDSAYDKLLSVSKHDPFGTTIEKTLSATTGIIQGKETLLFGTNNYLGLSQSENARKAAAETALQYGVGTTGSRIANGTYSLHQSLERDLADFFNRRSCMVFSTGYQATLGMVSTLAGKDDYLFLDADCHASIYDGSRLSQAQIIRFRHNDADDLRKRLRRLGDIPGIKLIVVEGVYSMFGDIIPLKEFAQVKKEENAYLMIDEAHSFGIFGENGRGIAERDGVEQDVDFTVGTFSKSLGTVGGYCVSDYPQMDMLRLCTRPYMFTASLPPEVIAATRENLKLIKDHPELRDKLRANAERFYHGLQQAGFQTGPDISSVISVILEDVAQAAQFWNKVLELGAYINLSLPPATPDNRPLLRASIAAAHTSEQIDQLLKIYIQAAKDVCLPLK</sequence>
<comment type="caution">
    <text evidence="6">The sequence shown here is derived from an EMBL/GenBank/DDBJ whole genome shotgun (WGS) entry which is preliminary data.</text>
</comment>
<evidence type="ECO:0000256" key="2">
    <source>
        <dbReference type="ARBA" id="ARBA00022679"/>
    </source>
</evidence>
<dbReference type="InterPro" id="IPR050087">
    <property type="entry name" value="AON_synthase_class-II"/>
</dbReference>
<comment type="cofactor">
    <cofactor evidence="1 4">
        <name>pyridoxal 5'-phosphate</name>
        <dbReference type="ChEBI" id="CHEBI:597326"/>
    </cofactor>
</comment>
<dbReference type="InterPro" id="IPR004839">
    <property type="entry name" value="Aminotransferase_I/II_large"/>
</dbReference>
<evidence type="ECO:0000256" key="1">
    <source>
        <dbReference type="ARBA" id="ARBA00001933"/>
    </source>
</evidence>
<dbReference type="Gene3D" id="3.40.640.10">
    <property type="entry name" value="Type I PLP-dependent aspartate aminotransferase-like (Major domain)"/>
    <property type="match status" value="1"/>
</dbReference>
<accession>A0ABT6Q1M6</accession>
<dbReference type="EMBL" id="JASBAO010000001">
    <property type="protein sequence ID" value="MDI2091002.1"/>
    <property type="molecule type" value="Genomic_DNA"/>
</dbReference>
<reference evidence="6" key="1">
    <citation type="submission" date="2023-05" db="EMBL/GenBank/DDBJ databases">
        <title>Whole genome sequence of Commensalibacter sp.</title>
        <authorList>
            <person name="Charoenyingcharoen P."/>
            <person name="Yukphan P."/>
        </authorList>
    </citation>
    <scope>NUCLEOTIDE SEQUENCE</scope>
    <source>
        <strain evidence="6">TBRC 16381</strain>
    </source>
</reference>
<comment type="similarity">
    <text evidence="4">Belongs to the class-II pyridoxal-phosphate-dependent aminotransferase family.</text>
</comment>
<keyword evidence="7" id="KW-1185">Reference proteome</keyword>
<dbReference type="Pfam" id="PF00155">
    <property type="entry name" value="Aminotran_1_2"/>
    <property type="match status" value="1"/>
</dbReference>
<dbReference type="CDD" id="cd06454">
    <property type="entry name" value="KBL_like"/>
    <property type="match status" value="1"/>
</dbReference>
<keyword evidence="6" id="KW-0032">Aminotransferase</keyword>
<keyword evidence="2" id="KW-0808">Transferase</keyword>
<dbReference type="PANTHER" id="PTHR13693:SF3">
    <property type="entry name" value="LD36009P"/>
    <property type="match status" value="1"/>
</dbReference>
<dbReference type="NCBIfam" id="NF047599">
    <property type="entry name" value="SerpalmtaseBetaP"/>
    <property type="match status" value="1"/>
</dbReference>
<protein>
    <submittedName>
        <fullName evidence="6">Aminotransferase class I/II-fold pyridoxal phosphate-dependent enzyme</fullName>
    </submittedName>
</protein>
<evidence type="ECO:0000259" key="5">
    <source>
        <dbReference type="Pfam" id="PF00155"/>
    </source>
</evidence>